<keyword evidence="8" id="KW-0350">Heme biosynthesis</keyword>
<feature type="transmembrane region" description="Helical" evidence="12">
    <location>
        <begin position="77"/>
        <end position="95"/>
    </location>
</feature>
<evidence type="ECO:0000256" key="9">
    <source>
        <dbReference type="ARBA" id="ARBA00023136"/>
    </source>
</evidence>
<reference evidence="13" key="1">
    <citation type="submission" date="2021-08" db="EMBL/GenBank/DDBJ databases">
        <title>Whole genome sequencing of non-tuberculosis mycobacteria type-strains.</title>
        <authorList>
            <person name="Igarashi Y."/>
            <person name="Osugi A."/>
            <person name="Mitarai S."/>
        </authorList>
    </citation>
    <scope>NUCLEOTIDE SEQUENCE</scope>
    <source>
        <strain evidence="13">JCM 30995</strain>
    </source>
</reference>
<organism evidence="13 14">
    <name type="scientific">Mycolicibacter heraklionensis</name>
    <dbReference type="NCBI Taxonomy" id="512402"/>
    <lineage>
        <taxon>Bacteria</taxon>
        <taxon>Bacillati</taxon>
        <taxon>Actinomycetota</taxon>
        <taxon>Actinomycetes</taxon>
        <taxon>Mycobacteriales</taxon>
        <taxon>Mycobacteriaceae</taxon>
        <taxon>Mycolicibacter</taxon>
    </lineage>
</organism>
<feature type="transmembrane region" description="Helical" evidence="12">
    <location>
        <begin position="254"/>
        <end position="273"/>
    </location>
</feature>
<evidence type="ECO:0000256" key="5">
    <source>
        <dbReference type="ARBA" id="ARBA00022989"/>
    </source>
</evidence>
<evidence type="ECO:0000313" key="13">
    <source>
        <dbReference type="EMBL" id="QZA10115.1"/>
    </source>
</evidence>
<keyword evidence="4" id="KW-0479">Metal-binding</keyword>
<keyword evidence="7" id="KW-0408">Iron</keyword>
<dbReference type="AlphaFoldDB" id="A0A9X7ZIK2"/>
<feature type="transmembrane region" description="Helical" evidence="12">
    <location>
        <begin position="102"/>
        <end position="122"/>
    </location>
</feature>
<feature type="transmembrane region" description="Helical" evidence="12">
    <location>
        <begin position="226"/>
        <end position="247"/>
    </location>
</feature>
<keyword evidence="10" id="KW-1015">Disulfide bond</keyword>
<comment type="pathway">
    <text evidence="11">Porphyrin-containing compound metabolism.</text>
</comment>
<comment type="subcellular location">
    <subcellularLocation>
        <location evidence="1">Membrane</location>
        <topology evidence="1">Multi-pass membrane protein</topology>
    </subcellularLocation>
</comment>
<keyword evidence="2" id="KW-1003">Cell membrane</keyword>
<dbReference type="Pfam" id="PF02628">
    <property type="entry name" value="COX15-CtaA"/>
    <property type="match status" value="1"/>
</dbReference>
<dbReference type="PANTHER" id="PTHR35457:SF1">
    <property type="entry name" value="HEME A SYNTHASE"/>
    <property type="match status" value="1"/>
</dbReference>
<evidence type="ECO:0000256" key="1">
    <source>
        <dbReference type="ARBA" id="ARBA00004141"/>
    </source>
</evidence>
<feature type="transmembrane region" description="Helical" evidence="12">
    <location>
        <begin position="172"/>
        <end position="193"/>
    </location>
</feature>
<evidence type="ECO:0000256" key="6">
    <source>
        <dbReference type="ARBA" id="ARBA00023002"/>
    </source>
</evidence>
<keyword evidence="9 12" id="KW-0472">Membrane</keyword>
<dbReference type="InterPro" id="IPR003780">
    <property type="entry name" value="COX15/CtaA_fam"/>
</dbReference>
<evidence type="ECO:0000256" key="8">
    <source>
        <dbReference type="ARBA" id="ARBA00023133"/>
    </source>
</evidence>
<feature type="transmembrane region" description="Helical" evidence="12">
    <location>
        <begin position="128"/>
        <end position="151"/>
    </location>
</feature>
<sequence length="311" mass="32849">MRLVDLLPEPGLRTQRWLAAAVVFTQGFISVTGAIVRVTASGLGCPTWPQCFPGSYVPVAVSEVPRIHQAIEFGNRMVTFAVVITAALAVLAVIRARRRTEVLVYAWLMPGSTVLQAVIGGITVRTGLAWWTVAVHLLVSMLMVWLAVQFYAKVGQSDDESAVVRYRVPAPLRGLTALCAVTLAAVLVTGTLVTAAGPHAGDKSAARTVARLKVEVATLAHLHESLLIGFLGLLVGLAFGLAAVQAAKPVIRRLAVVTVLTFVQGLIGVVQYFTGVPAVLVTLHVAGAVLVTGATAALWASLRERTQPESL</sequence>
<dbReference type="GO" id="GO:0016491">
    <property type="term" value="F:oxidoreductase activity"/>
    <property type="evidence" value="ECO:0007669"/>
    <property type="project" value="UniProtKB-KW"/>
</dbReference>
<keyword evidence="3 12" id="KW-0812">Transmembrane</keyword>
<dbReference type="InterPro" id="IPR050450">
    <property type="entry name" value="COX15/CtaA_HemeA_synthase"/>
</dbReference>
<keyword evidence="6" id="KW-0560">Oxidoreductase</keyword>
<dbReference type="GO" id="GO:0006784">
    <property type="term" value="P:heme A biosynthetic process"/>
    <property type="evidence" value="ECO:0007669"/>
    <property type="project" value="InterPro"/>
</dbReference>
<dbReference type="PANTHER" id="PTHR35457">
    <property type="entry name" value="HEME A SYNTHASE"/>
    <property type="match status" value="1"/>
</dbReference>
<dbReference type="RefSeq" id="WP_220696783.1">
    <property type="nucleotide sequence ID" value="NZ_CP080997.1"/>
</dbReference>
<protein>
    <submittedName>
        <fullName evidence="13">Heme A synthase</fullName>
    </submittedName>
</protein>
<evidence type="ECO:0000256" key="11">
    <source>
        <dbReference type="ARBA" id="ARBA00023444"/>
    </source>
</evidence>
<gene>
    <name evidence="13" type="ORF">K3U94_12685</name>
</gene>
<accession>A0A9X7ZIK2</accession>
<evidence type="ECO:0000256" key="7">
    <source>
        <dbReference type="ARBA" id="ARBA00023004"/>
    </source>
</evidence>
<evidence type="ECO:0000256" key="10">
    <source>
        <dbReference type="ARBA" id="ARBA00023157"/>
    </source>
</evidence>
<dbReference type="Proteomes" id="UP000825008">
    <property type="component" value="Chromosome"/>
</dbReference>
<dbReference type="GO" id="GO:0016020">
    <property type="term" value="C:membrane"/>
    <property type="evidence" value="ECO:0007669"/>
    <property type="project" value="UniProtKB-SubCell"/>
</dbReference>
<dbReference type="GO" id="GO:0046872">
    <property type="term" value="F:metal ion binding"/>
    <property type="evidence" value="ECO:0007669"/>
    <property type="project" value="UniProtKB-KW"/>
</dbReference>
<feature type="transmembrane region" description="Helical" evidence="12">
    <location>
        <begin position="279"/>
        <end position="302"/>
    </location>
</feature>
<dbReference type="KEGG" id="mher:K3U94_12685"/>
<evidence type="ECO:0000313" key="14">
    <source>
        <dbReference type="Proteomes" id="UP000825008"/>
    </source>
</evidence>
<evidence type="ECO:0000256" key="2">
    <source>
        <dbReference type="ARBA" id="ARBA00022475"/>
    </source>
</evidence>
<name>A0A9X7ZIK2_9MYCO</name>
<proteinExistence type="predicted"/>
<evidence type="ECO:0000256" key="12">
    <source>
        <dbReference type="SAM" id="Phobius"/>
    </source>
</evidence>
<dbReference type="EMBL" id="CP080997">
    <property type="protein sequence ID" value="QZA10115.1"/>
    <property type="molecule type" value="Genomic_DNA"/>
</dbReference>
<feature type="transmembrane region" description="Helical" evidence="12">
    <location>
        <begin position="17"/>
        <end position="40"/>
    </location>
</feature>
<keyword evidence="5 12" id="KW-1133">Transmembrane helix</keyword>
<evidence type="ECO:0000256" key="3">
    <source>
        <dbReference type="ARBA" id="ARBA00022692"/>
    </source>
</evidence>
<evidence type="ECO:0000256" key="4">
    <source>
        <dbReference type="ARBA" id="ARBA00022723"/>
    </source>
</evidence>